<evidence type="ECO:0000256" key="3">
    <source>
        <dbReference type="ARBA" id="ARBA00022519"/>
    </source>
</evidence>
<dbReference type="Proteomes" id="UP000248311">
    <property type="component" value="Unassembled WGS sequence"/>
</dbReference>
<proteinExistence type="predicted"/>
<dbReference type="PANTHER" id="PTHR30606:SF10">
    <property type="entry name" value="PHOSPHATIDYLINOSITOL MANNOSIDE ACYLTRANSFERASE"/>
    <property type="match status" value="1"/>
</dbReference>
<dbReference type="GO" id="GO:0009247">
    <property type="term" value="P:glycolipid biosynthetic process"/>
    <property type="evidence" value="ECO:0007669"/>
    <property type="project" value="UniProtKB-ARBA"/>
</dbReference>
<dbReference type="PANTHER" id="PTHR30606">
    <property type="entry name" value="LIPID A BIOSYNTHESIS LAUROYL ACYLTRANSFERASE"/>
    <property type="match status" value="1"/>
</dbReference>
<dbReference type="Pfam" id="PF03279">
    <property type="entry name" value="Lip_A_acyltrans"/>
    <property type="match status" value="1"/>
</dbReference>
<reference evidence="7 8" key="1">
    <citation type="submission" date="2018-06" db="EMBL/GenBank/DDBJ databases">
        <title>Genomic Encyclopedia of Type Strains, Phase III (KMG-III): the genomes of soil and plant-associated and newly described type strains.</title>
        <authorList>
            <person name="Whitman W."/>
        </authorList>
    </citation>
    <scope>NUCLEOTIDE SEQUENCE [LARGE SCALE GENOMIC DNA]</scope>
    <source>
        <strain evidence="7 8">CECT 9025</strain>
    </source>
</reference>
<sequence>MAARKATAEGTRTDWIADRAMRGLIAGAHGLPYPARVAAMGRLSRRAVAPLAGYRRRALANLALIWPDMPEARRRAIAADCCENLGRTLIENYSRRDFAARLARVEPRGEGLAPLAEAREAGRPVIFVTGHFGNHEAPRVVLTRLGYTIGGLYRAMSNPYFNAHYAATMEDLSGPVFAKSRAGTTGFVRHLRGGGMATLLFDVHERGGTPIPFLGRPASTSLSAAQLALRYDALLVPYFGIRQPNGLDFEVAVEAPIPHGDPVEMTREMTRRLEARIEAHPGQWFWIHRRWKGGAGKARAGGAD</sequence>
<dbReference type="CDD" id="cd07984">
    <property type="entry name" value="LPLAT_LABLAT-like"/>
    <property type="match status" value="1"/>
</dbReference>
<protein>
    <submittedName>
        <fullName evidence="7">KDO2-lipid IV(A) lauroyltransferase</fullName>
    </submittedName>
</protein>
<evidence type="ECO:0000256" key="5">
    <source>
        <dbReference type="ARBA" id="ARBA00023136"/>
    </source>
</evidence>
<dbReference type="InterPro" id="IPR004960">
    <property type="entry name" value="LipA_acyltrans"/>
</dbReference>
<dbReference type="AlphaFoldDB" id="A0A318SYP2"/>
<dbReference type="GO" id="GO:0016746">
    <property type="term" value="F:acyltransferase activity"/>
    <property type="evidence" value="ECO:0007669"/>
    <property type="project" value="UniProtKB-KW"/>
</dbReference>
<name>A0A318SYP2_9RHOB</name>
<evidence type="ECO:0000256" key="4">
    <source>
        <dbReference type="ARBA" id="ARBA00022679"/>
    </source>
</evidence>
<dbReference type="GO" id="GO:0005886">
    <property type="term" value="C:plasma membrane"/>
    <property type="evidence" value="ECO:0007669"/>
    <property type="project" value="UniProtKB-SubCell"/>
</dbReference>
<evidence type="ECO:0000313" key="8">
    <source>
        <dbReference type="Proteomes" id="UP000248311"/>
    </source>
</evidence>
<comment type="subcellular location">
    <subcellularLocation>
        <location evidence="1">Cell inner membrane</location>
    </subcellularLocation>
</comment>
<keyword evidence="2" id="KW-1003">Cell membrane</keyword>
<evidence type="ECO:0000256" key="2">
    <source>
        <dbReference type="ARBA" id="ARBA00022475"/>
    </source>
</evidence>
<organism evidence="7 8">
    <name type="scientific">Pseudoroseicyclus aestuarii</name>
    <dbReference type="NCBI Taxonomy" id="1795041"/>
    <lineage>
        <taxon>Bacteria</taxon>
        <taxon>Pseudomonadati</taxon>
        <taxon>Pseudomonadota</taxon>
        <taxon>Alphaproteobacteria</taxon>
        <taxon>Rhodobacterales</taxon>
        <taxon>Paracoccaceae</taxon>
        <taxon>Pseudoroseicyclus</taxon>
    </lineage>
</organism>
<dbReference type="RefSeq" id="WP_110812550.1">
    <property type="nucleotide sequence ID" value="NZ_QJTE01000001.1"/>
</dbReference>
<gene>
    <name evidence="7" type="ORF">DFP88_101163</name>
</gene>
<dbReference type="EMBL" id="QJTE01000001">
    <property type="protein sequence ID" value="PYE85496.1"/>
    <property type="molecule type" value="Genomic_DNA"/>
</dbReference>
<keyword evidence="3" id="KW-0997">Cell inner membrane</keyword>
<dbReference type="OrthoDB" id="9801955at2"/>
<keyword evidence="5" id="KW-0472">Membrane</keyword>
<evidence type="ECO:0000256" key="1">
    <source>
        <dbReference type="ARBA" id="ARBA00004533"/>
    </source>
</evidence>
<comment type="caution">
    <text evidence="7">The sequence shown here is derived from an EMBL/GenBank/DDBJ whole genome shotgun (WGS) entry which is preliminary data.</text>
</comment>
<keyword evidence="8" id="KW-1185">Reference proteome</keyword>
<evidence type="ECO:0000256" key="6">
    <source>
        <dbReference type="ARBA" id="ARBA00023315"/>
    </source>
</evidence>
<keyword evidence="6" id="KW-0012">Acyltransferase</keyword>
<accession>A0A318SYP2</accession>
<evidence type="ECO:0000313" key="7">
    <source>
        <dbReference type="EMBL" id="PYE85496.1"/>
    </source>
</evidence>
<keyword evidence="4 7" id="KW-0808">Transferase</keyword>